<reference evidence="2 3" key="1">
    <citation type="submission" date="2020-05" db="EMBL/GenBank/DDBJ databases">
        <title>Aquirufa sp. strain 15G-AUS-rot a new Aquirufa species.</title>
        <authorList>
            <person name="Pitt A."/>
            <person name="Hahn M.W."/>
        </authorList>
    </citation>
    <scope>NUCLEOTIDE SEQUENCE [LARGE SCALE GENOMIC DNA]</scope>
    <source>
        <strain evidence="2 3">15G-AUS-rot</strain>
    </source>
</reference>
<dbReference type="KEGG" id="aqg:HRU87_01745"/>
<protein>
    <submittedName>
        <fullName evidence="2">Uncharacterized protein</fullName>
    </submittedName>
</protein>
<name>A0A7D4TTJ0_9MICO</name>
<sequence>MEALDISALREQLAGIGGSNPLTNFELSSFGQVDLARSHPGGLAQLVTSRSTTLSNLVRDGVAQARAHSAVRRIRNNAQRIEAGFAIASCFIAAGMVENRTANQKLPILLWPTHIIPKGDDYEIRIDAQPRLNPALLQLLVSARSDFRPQDLMAVSVGQGDLVPISALSLVSEVLHGTDVEIEKLLVLGNFVPDLLSTFQSAPLDPPALPGPNQQLASVELSTIVPVENADHSQLEVIQKALSGASFLVETLPGTGYLQTVVNLLSNLSLQGKRALLVAPRAQTLDEVAERLSQSGLGGLAIREADTWSDLVAAISRNEKAIESSTAQARSEKAKAERAIEDYFGVIGNEDAELGITLVDCLRELAALEVLPNAPKNSARIRQDLLPGLVDRVGELVERAHEAKVFAYGPTDTPWYRARFNSSEENSRVLEQVRSIAGEPFRTLSYQINRYLADQKLVACSTVEDWATQLRLLIGIRETLDRFLPSIYDRSLAQLITATAPRAERKELSGAQRRRFRKLAKEYVRPGSSVPNLHAALELAEQQRLLWLELNQTQAPPQVPLGLNDVQEKYERLHSLLELLQRHLDPDPDKPLLTKVPFDQLGAMLEELATKTEILDHLLERGPIQSELAQAGLSDFAHEMCKIKPELPALHSELLLCWWQSALEALVNRNPRILEFSASNIAELEQDFDAAASQLLAAGLASTKWSLATAWKSGIVKFPAQADRLRNMLRQRDVSLRSAANEAAGLWELIAPNLLISPYRISEVANREKFDVLMVLDAASTGVAELAPSLYRAQQVIAFGDSAVAAPESFETVARASVTGVESARESFFDLMERNYPKLSLRRNYRTEGQVLGRYLNENFYRGQLILDPAAGQLFGSHNFEQIEIIDGAFASSTIEGATESLDAEVAKVTELVLNHARWTPQQSLCVVTASHAHADRVAQAVEREVASQPQLAEFFDAHGREKFDVRPMSQHTHRLADRVIFSVGFGRTPEGRISGTLGDFNSANASRWMVNTIVSARKRLTLVSCYNFEDFAAGKLPENQKWLKDLIAPSFLSDLKTGEPDPLLSDLALRLTKLGFNVALNFGGRIGLAVSLGDKAAVIDPDWALLGENWDERLRLRPGLLRAMGWQYIRVHALEIFAQPQEVANRIAKSMGVDLERKAQPLFEDKAFEDTSRAWGDPDDSNDDRLRDERPPHWG</sequence>
<feature type="compositionally biased region" description="Basic and acidic residues" evidence="1">
    <location>
        <begin position="1184"/>
        <end position="1196"/>
    </location>
</feature>
<keyword evidence="3" id="KW-1185">Reference proteome</keyword>
<feature type="region of interest" description="Disordered" evidence="1">
    <location>
        <begin position="1170"/>
        <end position="1196"/>
    </location>
</feature>
<evidence type="ECO:0000313" key="2">
    <source>
        <dbReference type="EMBL" id="QKJ24635.1"/>
    </source>
</evidence>
<evidence type="ECO:0000256" key="1">
    <source>
        <dbReference type="SAM" id="MobiDB-lite"/>
    </source>
</evidence>
<dbReference type="SUPFAM" id="SSF52540">
    <property type="entry name" value="P-loop containing nucleoside triphosphate hydrolases"/>
    <property type="match status" value="1"/>
</dbReference>
<dbReference type="RefSeq" id="WP_173492934.1">
    <property type="nucleotide sequence ID" value="NZ_CP054056.1"/>
</dbReference>
<dbReference type="InterPro" id="IPR027417">
    <property type="entry name" value="P-loop_NTPase"/>
</dbReference>
<proteinExistence type="predicted"/>
<dbReference type="Gene3D" id="3.40.50.300">
    <property type="entry name" value="P-loop containing nucleotide triphosphate hydrolases"/>
    <property type="match status" value="1"/>
</dbReference>
<evidence type="ECO:0000313" key="3">
    <source>
        <dbReference type="Proteomes" id="UP000501003"/>
    </source>
</evidence>
<dbReference type="EMBL" id="CP054056">
    <property type="protein sequence ID" value="QKJ24635.1"/>
    <property type="molecule type" value="Genomic_DNA"/>
</dbReference>
<gene>
    <name evidence="2" type="ORF">HRU87_01745</name>
</gene>
<dbReference type="AlphaFoldDB" id="A0A7D4TTJ0"/>
<organism evidence="2 3">
    <name type="scientific">Aquiluna borgnonia</name>
    <dbReference type="NCBI Taxonomy" id="2499157"/>
    <lineage>
        <taxon>Bacteria</taxon>
        <taxon>Bacillati</taxon>
        <taxon>Actinomycetota</taxon>
        <taxon>Actinomycetes</taxon>
        <taxon>Micrococcales</taxon>
        <taxon>Microbacteriaceae</taxon>
        <taxon>Luna cluster</taxon>
        <taxon>Luna-1 subcluster</taxon>
        <taxon>Aquiluna</taxon>
    </lineage>
</organism>
<accession>A0A7D4TTJ0</accession>
<dbReference type="Proteomes" id="UP000501003">
    <property type="component" value="Chromosome"/>
</dbReference>